<organism evidence="1 2">
    <name type="scientific">Dioscorea alata</name>
    <name type="common">Purple yam</name>
    <dbReference type="NCBI Taxonomy" id="55571"/>
    <lineage>
        <taxon>Eukaryota</taxon>
        <taxon>Viridiplantae</taxon>
        <taxon>Streptophyta</taxon>
        <taxon>Embryophyta</taxon>
        <taxon>Tracheophyta</taxon>
        <taxon>Spermatophyta</taxon>
        <taxon>Magnoliopsida</taxon>
        <taxon>Liliopsida</taxon>
        <taxon>Dioscoreales</taxon>
        <taxon>Dioscoreaceae</taxon>
        <taxon>Dioscorea</taxon>
    </lineage>
</organism>
<dbReference type="Proteomes" id="UP000827976">
    <property type="component" value="Chromosome 4"/>
</dbReference>
<accession>A0ACB7WII6</accession>
<protein>
    <submittedName>
        <fullName evidence="1">Stannin domain-containing protein</fullName>
    </submittedName>
</protein>
<reference evidence="2" key="1">
    <citation type="journal article" date="2022" name="Nat. Commun.">
        <title>Chromosome evolution and the genetic basis of agronomically important traits in greater yam.</title>
        <authorList>
            <person name="Bredeson J.V."/>
            <person name="Lyons J.B."/>
            <person name="Oniyinde I.O."/>
            <person name="Okereke N.R."/>
            <person name="Kolade O."/>
            <person name="Nnabue I."/>
            <person name="Nwadili C.O."/>
            <person name="Hribova E."/>
            <person name="Parker M."/>
            <person name="Nwogha J."/>
            <person name="Shu S."/>
            <person name="Carlson J."/>
            <person name="Kariba R."/>
            <person name="Muthemba S."/>
            <person name="Knop K."/>
            <person name="Barton G.J."/>
            <person name="Sherwood A.V."/>
            <person name="Lopez-Montes A."/>
            <person name="Asiedu R."/>
            <person name="Jamnadass R."/>
            <person name="Muchugi A."/>
            <person name="Goodstein D."/>
            <person name="Egesi C.N."/>
            <person name="Featherston J."/>
            <person name="Asfaw A."/>
            <person name="Simpson G.G."/>
            <person name="Dolezel J."/>
            <person name="Hendre P.S."/>
            <person name="Van Deynze A."/>
            <person name="Kumar P.L."/>
            <person name="Obidiegwu J.E."/>
            <person name="Bhattacharjee R."/>
            <person name="Rokhsar D.S."/>
        </authorList>
    </citation>
    <scope>NUCLEOTIDE SEQUENCE [LARGE SCALE GENOMIC DNA]</scope>
    <source>
        <strain evidence="2">cv. TDa95/00328</strain>
    </source>
</reference>
<sequence>MDIAMICVVAAIYSALGRILQNIWKYAFFHRGWDNGAKDDEDRPGDGNTEEIGLIIAHPAKA</sequence>
<evidence type="ECO:0000313" key="1">
    <source>
        <dbReference type="EMBL" id="KAH7687727.1"/>
    </source>
</evidence>
<comment type="caution">
    <text evidence="1">The sequence shown here is derived from an EMBL/GenBank/DDBJ whole genome shotgun (WGS) entry which is preliminary data.</text>
</comment>
<proteinExistence type="predicted"/>
<keyword evidence="2" id="KW-1185">Reference proteome</keyword>
<name>A0ACB7WII6_DIOAL</name>
<dbReference type="EMBL" id="CM037014">
    <property type="protein sequence ID" value="KAH7687727.1"/>
    <property type="molecule type" value="Genomic_DNA"/>
</dbReference>
<gene>
    <name evidence="1" type="ORF">IHE45_04G184500</name>
</gene>
<evidence type="ECO:0000313" key="2">
    <source>
        <dbReference type="Proteomes" id="UP000827976"/>
    </source>
</evidence>